<evidence type="ECO:0000256" key="4">
    <source>
        <dbReference type="ARBA" id="ARBA00023204"/>
    </source>
</evidence>
<dbReference type="SUPFAM" id="SSF47113">
    <property type="entry name" value="Histone-fold"/>
    <property type="match status" value="1"/>
</dbReference>
<feature type="region of interest" description="Disordered" evidence="5">
    <location>
        <begin position="100"/>
        <end position="172"/>
    </location>
</feature>
<dbReference type="GO" id="GO:0000712">
    <property type="term" value="P:resolution of meiotic recombination intermediates"/>
    <property type="evidence" value="ECO:0007669"/>
    <property type="project" value="TreeGrafter"/>
</dbReference>
<dbReference type="Pfam" id="PF15630">
    <property type="entry name" value="CENP-S"/>
    <property type="match status" value="1"/>
</dbReference>
<dbReference type="GO" id="GO:0006281">
    <property type="term" value="P:DNA repair"/>
    <property type="evidence" value="ECO:0007669"/>
    <property type="project" value="UniProtKB-KW"/>
</dbReference>
<dbReference type="GO" id="GO:0071821">
    <property type="term" value="C:FANCM-MHF complex"/>
    <property type="evidence" value="ECO:0007669"/>
    <property type="project" value="InterPro"/>
</dbReference>
<feature type="compositionally biased region" description="Polar residues" evidence="5">
    <location>
        <begin position="136"/>
        <end position="158"/>
    </location>
</feature>
<gene>
    <name evidence="6" type="ORF">Cboi02_000611900</name>
</gene>
<dbReference type="GO" id="GO:0003677">
    <property type="term" value="F:DNA binding"/>
    <property type="evidence" value="ECO:0007669"/>
    <property type="project" value="UniProtKB-KW"/>
</dbReference>
<feature type="compositionally biased region" description="Acidic residues" evidence="5">
    <location>
        <begin position="162"/>
        <end position="172"/>
    </location>
</feature>
<accession>A0A9W6T5M0</accession>
<dbReference type="Proteomes" id="UP001165120">
    <property type="component" value="Unassembled WGS sequence"/>
</dbReference>
<comment type="similarity">
    <text evidence="1">Belongs to the TAF9 family. CENP-S/MHF1 subfamily.</text>
</comment>
<dbReference type="GO" id="GO:0031297">
    <property type="term" value="P:replication fork processing"/>
    <property type="evidence" value="ECO:0007669"/>
    <property type="project" value="TreeGrafter"/>
</dbReference>
<feature type="compositionally biased region" description="Basic and acidic residues" evidence="5">
    <location>
        <begin position="100"/>
        <end position="128"/>
    </location>
</feature>
<dbReference type="EMBL" id="BSXN01003519">
    <property type="protein sequence ID" value="GME79417.1"/>
    <property type="molecule type" value="Genomic_DNA"/>
</dbReference>
<dbReference type="PANTHER" id="PTHR22980">
    <property type="entry name" value="CORTISTATIN"/>
    <property type="match status" value="1"/>
</dbReference>
<dbReference type="InterPro" id="IPR029003">
    <property type="entry name" value="CENP-S/Mhf1"/>
</dbReference>
<keyword evidence="7" id="KW-1185">Reference proteome</keyword>
<reference evidence="6" key="1">
    <citation type="submission" date="2023-04" db="EMBL/GenBank/DDBJ databases">
        <title>Candida boidinii NBRC 10035.</title>
        <authorList>
            <person name="Ichikawa N."/>
            <person name="Sato H."/>
            <person name="Tonouchi N."/>
        </authorList>
    </citation>
    <scope>NUCLEOTIDE SEQUENCE</scope>
    <source>
        <strain evidence="6">NBRC 10035</strain>
    </source>
</reference>
<dbReference type="CDD" id="cd22919">
    <property type="entry name" value="HFD_CENP-S"/>
    <property type="match status" value="1"/>
</dbReference>
<evidence type="ECO:0000256" key="1">
    <source>
        <dbReference type="ARBA" id="ARBA00006612"/>
    </source>
</evidence>
<evidence type="ECO:0000256" key="3">
    <source>
        <dbReference type="ARBA" id="ARBA00023125"/>
    </source>
</evidence>
<keyword evidence="2" id="KW-0227">DNA damage</keyword>
<evidence type="ECO:0000256" key="2">
    <source>
        <dbReference type="ARBA" id="ARBA00022763"/>
    </source>
</evidence>
<sequence length="185" mass="20903">MHDEATVSGRKRNSKFEQEVAKLNADLPAGSEITATPKFVAGLAELVYRQAISVGEDLEMFARHAKRKTINVDDLYMVTRRNDILTEVLKEFAIHIEDEAKAKKQEKLNNEKKEENSTENTESKREISITKPKVQSVGQHNFSESSTHTSDNNERILNSTFEDSDEAFSEDDSEIMRLATRAVNG</sequence>
<evidence type="ECO:0000256" key="5">
    <source>
        <dbReference type="SAM" id="MobiDB-lite"/>
    </source>
</evidence>
<evidence type="ECO:0000313" key="7">
    <source>
        <dbReference type="Proteomes" id="UP001165120"/>
    </source>
</evidence>
<protein>
    <submittedName>
        <fullName evidence="6">Unnamed protein product</fullName>
    </submittedName>
</protein>
<dbReference type="GO" id="GO:0003682">
    <property type="term" value="F:chromatin binding"/>
    <property type="evidence" value="ECO:0007669"/>
    <property type="project" value="TreeGrafter"/>
</dbReference>
<keyword evidence="4" id="KW-0234">DNA repair</keyword>
<comment type="caution">
    <text evidence="6">The sequence shown here is derived from an EMBL/GenBank/DDBJ whole genome shotgun (WGS) entry which is preliminary data.</text>
</comment>
<name>A0A9W6T5M0_CANBO</name>
<dbReference type="PANTHER" id="PTHR22980:SF0">
    <property type="entry name" value="CENTROMERE PROTEIN S"/>
    <property type="match status" value="1"/>
</dbReference>
<evidence type="ECO:0000313" key="6">
    <source>
        <dbReference type="EMBL" id="GME79417.1"/>
    </source>
</evidence>
<proteinExistence type="inferred from homology"/>
<keyword evidence="3" id="KW-0238">DNA-binding</keyword>
<organism evidence="6 7">
    <name type="scientific">Candida boidinii</name>
    <name type="common">Yeast</name>
    <dbReference type="NCBI Taxonomy" id="5477"/>
    <lineage>
        <taxon>Eukaryota</taxon>
        <taxon>Fungi</taxon>
        <taxon>Dikarya</taxon>
        <taxon>Ascomycota</taxon>
        <taxon>Saccharomycotina</taxon>
        <taxon>Pichiomycetes</taxon>
        <taxon>Pichiales</taxon>
        <taxon>Pichiaceae</taxon>
        <taxon>Ogataea</taxon>
        <taxon>Ogataea/Candida clade</taxon>
    </lineage>
</organism>
<dbReference type="InterPro" id="IPR009072">
    <property type="entry name" value="Histone-fold"/>
</dbReference>
<dbReference type="AlphaFoldDB" id="A0A9W6T5M0"/>
<dbReference type="Gene3D" id="1.10.20.10">
    <property type="entry name" value="Histone, subunit A"/>
    <property type="match status" value="1"/>
</dbReference>
<dbReference type="GO" id="GO:0046982">
    <property type="term" value="F:protein heterodimerization activity"/>
    <property type="evidence" value="ECO:0007669"/>
    <property type="project" value="InterPro"/>
</dbReference>